<sequence length="130" mass="14030">MATINPVDVTEGDRLNAAVAEVVRDRREQKGLTRDDVCSATGIPLNTYIRYETGVTAPNTGRLHDIAKALGTTVVGIINAARRSSGIREPLPRGGAEHDEAAVEYEFVPLTADQMADLEARESPSARQDK</sequence>
<dbReference type="GO" id="GO:0003677">
    <property type="term" value="F:DNA binding"/>
    <property type="evidence" value="ECO:0007669"/>
    <property type="project" value="InterPro"/>
</dbReference>
<dbReference type="CDD" id="cd00093">
    <property type="entry name" value="HTH_XRE"/>
    <property type="match status" value="1"/>
</dbReference>
<evidence type="ECO:0000313" key="3">
    <source>
        <dbReference type="Proteomes" id="UP000076512"/>
    </source>
</evidence>
<dbReference type="Proteomes" id="UP000076512">
    <property type="component" value="Unassembled WGS sequence"/>
</dbReference>
<evidence type="ECO:0000259" key="1">
    <source>
        <dbReference type="PROSITE" id="PS50943"/>
    </source>
</evidence>
<dbReference type="InterPro" id="IPR001387">
    <property type="entry name" value="Cro/C1-type_HTH"/>
</dbReference>
<dbReference type="InterPro" id="IPR010982">
    <property type="entry name" value="Lambda_DNA-bd_dom_sf"/>
</dbReference>
<dbReference type="AlphaFoldDB" id="A0A164K2M2"/>
<dbReference type="Pfam" id="PF01381">
    <property type="entry name" value="HTH_3"/>
    <property type="match status" value="1"/>
</dbReference>
<gene>
    <name evidence="2" type="ORF">AWN90_41305</name>
</gene>
<dbReference type="PROSITE" id="PS50943">
    <property type="entry name" value="HTH_CROC1"/>
    <property type="match status" value="1"/>
</dbReference>
<evidence type="ECO:0000313" key="2">
    <source>
        <dbReference type="EMBL" id="KZM70965.1"/>
    </source>
</evidence>
<dbReference type="RefSeq" id="WP_067594887.1">
    <property type="nucleotide sequence ID" value="NZ_JABMCZ010000003.1"/>
</dbReference>
<dbReference type="EMBL" id="LWGR01000013">
    <property type="protein sequence ID" value="KZM70965.1"/>
    <property type="molecule type" value="Genomic_DNA"/>
</dbReference>
<name>A0A164K2M2_9NOCA</name>
<organism evidence="2 3">
    <name type="scientific">Nocardia terpenica</name>
    <dbReference type="NCBI Taxonomy" id="455432"/>
    <lineage>
        <taxon>Bacteria</taxon>
        <taxon>Bacillati</taxon>
        <taxon>Actinomycetota</taxon>
        <taxon>Actinomycetes</taxon>
        <taxon>Mycobacteriales</taxon>
        <taxon>Nocardiaceae</taxon>
        <taxon>Nocardia</taxon>
    </lineage>
</organism>
<feature type="domain" description="HTH cro/C1-type" evidence="1">
    <location>
        <begin position="23"/>
        <end position="77"/>
    </location>
</feature>
<proteinExistence type="predicted"/>
<dbReference type="SUPFAM" id="SSF47413">
    <property type="entry name" value="lambda repressor-like DNA-binding domains"/>
    <property type="match status" value="1"/>
</dbReference>
<accession>A0A164K2M2</accession>
<reference evidence="2 3" key="1">
    <citation type="submission" date="2016-04" db="EMBL/GenBank/DDBJ databases">
        <authorList>
            <person name="Evans L.H."/>
            <person name="Alamgir A."/>
            <person name="Owens N."/>
            <person name="Weber N.D."/>
            <person name="Virtaneva K."/>
            <person name="Barbian K."/>
            <person name="Babar A."/>
            <person name="Rosenke K."/>
        </authorList>
    </citation>
    <scope>NUCLEOTIDE SEQUENCE [LARGE SCALE GENOMIC DNA]</scope>
    <source>
        <strain evidence="2 3">IFM 0406</strain>
    </source>
</reference>
<dbReference type="Gene3D" id="1.10.260.40">
    <property type="entry name" value="lambda repressor-like DNA-binding domains"/>
    <property type="match status" value="1"/>
</dbReference>
<comment type="caution">
    <text evidence="2">The sequence shown here is derived from an EMBL/GenBank/DDBJ whole genome shotgun (WGS) entry which is preliminary data.</text>
</comment>
<dbReference type="SMART" id="SM00530">
    <property type="entry name" value="HTH_XRE"/>
    <property type="match status" value="1"/>
</dbReference>
<protein>
    <recommendedName>
        <fullName evidence="1">HTH cro/C1-type domain-containing protein</fullName>
    </recommendedName>
</protein>
<keyword evidence="3" id="KW-1185">Reference proteome</keyword>